<keyword evidence="8 15" id="KW-1133">Transmembrane helix</keyword>
<keyword evidence="11" id="KW-0539">Nucleus</keyword>
<evidence type="ECO:0000256" key="9">
    <source>
        <dbReference type="ARBA" id="ARBA00023136"/>
    </source>
</evidence>
<name>A0AAD9RGT3_9HYME</name>
<feature type="transmembrane region" description="Helical" evidence="15">
    <location>
        <begin position="122"/>
        <end position="140"/>
    </location>
</feature>
<dbReference type="GO" id="GO:0031965">
    <property type="term" value="C:nuclear membrane"/>
    <property type="evidence" value="ECO:0007669"/>
    <property type="project" value="UniProtKB-SubCell"/>
</dbReference>
<feature type="transmembrane region" description="Helical" evidence="15">
    <location>
        <begin position="20"/>
        <end position="48"/>
    </location>
</feature>
<reference evidence="16" key="1">
    <citation type="submission" date="2021-08" db="EMBL/GenBank/DDBJ databases">
        <authorList>
            <person name="Misof B."/>
            <person name="Oliver O."/>
            <person name="Podsiadlowski L."/>
            <person name="Donath A."/>
            <person name="Peters R."/>
            <person name="Mayer C."/>
            <person name="Rust J."/>
            <person name="Gunkel S."/>
            <person name="Lesny P."/>
            <person name="Martin S."/>
            <person name="Oeyen J.P."/>
            <person name="Petersen M."/>
            <person name="Panagiotis P."/>
            <person name="Wilbrandt J."/>
            <person name="Tanja T."/>
        </authorList>
    </citation>
    <scope>NUCLEOTIDE SEQUENCE</scope>
    <source>
        <strain evidence="16">GBR_01_08_01A</strain>
        <tissue evidence="16">Thorax + abdomen</tissue>
    </source>
</reference>
<feature type="coiled-coil region" evidence="13">
    <location>
        <begin position="623"/>
        <end position="650"/>
    </location>
</feature>
<proteinExistence type="predicted"/>
<keyword evidence="17" id="KW-1185">Reference proteome</keyword>
<gene>
    <name evidence="16" type="ORF">KPH14_010806</name>
</gene>
<keyword evidence="13" id="KW-0175">Coiled coil</keyword>
<dbReference type="Proteomes" id="UP001258017">
    <property type="component" value="Unassembled WGS sequence"/>
</dbReference>
<keyword evidence="6 15" id="KW-0812">Transmembrane</keyword>
<feature type="region of interest" description="Disordered" evidence="14">
    <location>
        <begin position="273"/>
        <end position="303"/>
    </location>
</feature>
<dbReference type="EMBL" id="JAIFRP010000084">
    <property type="protein sequence ID" value="KAK2579495.1"/>
    <property type="molecule type" value="Genomic_DNA"/>
</dbReference>
<keyword evidence="5" id="KW-0597">Phosphoprotein</keyword>
<keyword evidence="9 15" id="KW-0472">Membrane</keyword>
<evidence type="ECO:0000256" key="12">
    <source>
        <dbReference type="ARBA" id="ARBA00031129"/>
    </source>
</evidence>
<sequence length="721" mass="82704">MKRRNVECGKLRRPLKRNKLTEGIYGSTLLYLKFLLLWAMVILADFILEFRFEFLWPFWLLLRSVYDSFKYQGLAFSVFFICIALTSDMICFFFIPVHWLFFAASTYVWVQYVWHTDKGVCLPTVMLWLLFLYIEAAVRLRDLRHMPFHLDLCRPFAAHCIGYPVVTLGFGFKSYVGYRMRQRKQKDVAKENEFYLQLLQQALPVEQQTTSLQQIQSQVQHVNASLEQHTKVQSQKQNSQYNPSPEKSKGNNNTCVEAHVQNGGLQNGMQYMSQTQSTNTKSNHRKSLDKGEKQEEQHSKHNITNLSQSDKIDKRFIHTNGSTVSHNDVQFIERVGSVNDFDVNEIDKDKSVKGGGCSHTNVKLQSNGSVTGKWNNVKENRDTSSTVNVQRERNTRKIKSATDVTIDQQKQQDEYCQRLLVCRRLEADIKRLKSDLQSSRQVEQELRSQINTLINGERQAKGDIQQLQHDNDQLQSKLHGLVTARQLDKQTMSSLEKRIAEERKQRTACEASLVSERRARRAAEEARSAIPPPPPPLVRQECTDACKNRRVQMEQDLKNLRREVKTKEERCNALEKDATRCKENHRESEILLGALNALQDKNTHLENSLSAETRIKLDLFSALGEAKRQLEIRESLIRSQEKEIEMLKAKIAQDLAVMPQDTFGPAPSCATSKLRLNSEVRVTGTKIRTNESTCPGCTVSNLDPNATAYTPKSSLIASTEA</sequence>
<organism evidence="16 17">
    <name type="scientific">Odynerus spinipes</name>
    <dbReference type="NCBI Taxonomy" id="1348599"/>
    <lineage>
        <taxon>Eukaryota</taxon>
        <taxon>Metazoa</taxon>
        <taxon>Ecdysozoa</taxon>
        <taxon>Arthropoda</taxon>
        <taxon>Hexapoda</taxon>
        <taxon>Insecta</taxon>
        <taxon>Pterygota</taxon>
        <taxon>Neoptera</taxon>
        <taxon>Endopterygota</taxon>
        <taxon>Hymenoptera</taxon>
        <taxon>Apocrita</taxon>
        <taxon>Aculeata</taxon>
        <taxon>Vespoidea</taxon>
        <taxon>Vespidae</taxon>
        <taxon>Eumeninae</taxon>
        <taxon>Odynerus</taxon>
    </lineage>
</organism>
<evidence type="ECO:0000256" key="7">
    <source>
        <dbReference type="ARBA" id="ARBA00022824"/>
    </source>
</evidence>
<dbReference type="PANTHER" id="PTHR47464">
    <property type="entry name" value="MACOILIN"/>
    <property type="match status" value="1"/>
</dbReference>
<keyword evidence="10" id="KW-0325">Glycoprotein</keyword>
<feature type="region of interest" description="Disordered" evidence="14">
    <location>
        <begin position="226"/>
        <end position="255"/>
    </location>
</feature>
<feature type="coiled-coil region" evidence="13">
    <location>
        <begin position="422"/>
        <end position="512"/>
    </location>
</feature>
<evidence type="ECO:0000313" key="16">
    <source>
        <dbReference type="EMBL" id="KAK2579495.1"/>
    </source>
</evidence>
<dbReference type="InterPro" id="IPR019130">
    <property type="entry name" value="Macoilin"/>
</dbReference>
<dbReference type="AlphaFoldDB" id="A0AAD9RGT3"/>
<reference evidence="16" key="2">
    <citation type="journal article" date="2023" name="Commun. Biol.">
        <title>Intrasexual cuticular hydrocarbon dimorphism in a wasp sheds light on hydrocarbon biosynthesis genes in Hymenoptera.</title>
        <authorList>
            <person name="Moris V.C."/>
            <person name="Podsiadlowski L."/>
            <person name="Martin S."/>
            <person name="Oeyen J.P."/>
            <person name="Donath A."/>
            <person name="Petersen M."/>
            <person name="Wilbrandt J."/>
            <person name="Misof B."/>
            <person name="Liedtke D."/>
            <person name="Thamm M."/>
            <person name="Scheiner R."/>
            <person name="Schmitt T."/>
            <person name="Niehuis O."/>
        </authorList>
    </citation>
    <scope>NUCLEOTIDE SEQUENCE</scope>
    <source>
        <strain evidence="16">GBR_01_08_01A</strain>
    </source>
</reference>
<dbReference type="Pfam" id="PF09726">
    <property type="entry name" value="Macoilin"/>
    <property type="match status" value="1"/>
</dbReference>
<evidence type="ECO:0000256" key="1">
    <source>
        <dbReference type="ARBA" id="ARBA00003440"/>
    </source>
</evidence>
<evidence type="ECO:0000256" key="8">
    <source>
        <dbReference type="ARBA" id="ARBA00022989"/>
    </source>
</evidence>
<accession>A0AAD9RGT3</accession>
<evidence type="ECO:0000256" key="13">
    <source>
        <dbReference type="SAM" id="Coils"/>
    </source>
</evidence>
<evidence type="ECO:0000256" key="5">
    <source>
        <dbReference type="ARBA" id="ARBA00022553"/>
    </source>
</evidence>
<keyword evidence="7" id="KW-0256">Endoplasmic reticulum</keyword>
<evidence type="ECO:0000313" key="17">
    <source>
        <dbReference type="Proteomes" id="UP001258017"/>
    </source>
</evidence>
<comment type="function">
    <text evidence="1">Plays a role in the regulation of neuronal activity.</text>
</comment>
<protein>
    <recommendedName>
        <fullName evidence="4">Macoilin</fullName>
    </recommendedName>
    <alternativeName>
        <fullName evidence="12">Transmembrane protein 57</fullName>
    </alternativeName>
</protein>
<dbReference type="GO" id="GO:0030867">
    <property type="term" value="C:rough endoplasmic reticulum membrane"/>
    <property type="evidence" value="ECO:0007669"/>
    <property type="project" value="UniProtKB-SubCell"/>
</dbReference>
<evidence type="ECO:0000256" key="6">
    <source>
        <dbReference type="ARBA" id="ARBA00022692"/>
    </source>
</evidence>
<comment type="subcellular location">
    <subcellularLocation>
        <location evidence="2">Nucleus membrane</location>
        <topology evidence="2">Multi-pass membrane protein</topology>
    </subcellularLocation>
    <subcellularLocation>
        <location evidence="3">Rough endoplasmic reticulum membrane</location>
        <topology evidence="3">Multi-pass membrane protein</topology>
    </subcellularLocation>
</comment>
<dbReference type="PANTHER" id="PTHR47464:SF2">
    <property type="entry name" value="MACOILIN"/>
    <property type="match status" value="1"/>
</dbReference>
<feature type="coiled-coil region" evidence="13">
    <location>
        <begin position="543"/>
        <end position="584"/>
    </location>
</feature>
<evidence type="ECO:0000256" key="2">
    <source>
        <dbReference type="ARBA" id="ARBA00004232"/>
    </source>
</evidence>
<evidence type="ECO:0000256" key="15">
    <source>
        <dbReference type="SAM" id="Phobius"/>
    </source>
</evidence>
<evidence type="ECO:0000256" key="11">
    <source>
        <dbReference type="ARBA" id="ARBA00023242"/>
    </source>
</evidence>
<feature type="transmembrane region" description="Helical" evidence="15">
    <location>
        <begin position="152"/>
        <end position="172"/>
    </location>
</feature>
<evidence type="ECO:0000256" key="3">
    <source>
        <dbReference type="ARBA" id="ARBA00004269"/>
    </source>
</evidence>
<evidence type="ECO:0000256" key="10">
    <source>
        <dbReference type="ARBA" id="ARBA00023180"/>
    </source>
</evidence>
<feature type="compositionally biased region" description="Basic and acidic residues" evidence="14">
    <location>
        <begin position="286"/>
        <end position="299"/>
    </location>
</feature>
<evidence type="ECO:0000256" key="14">
    <source>
        <dbReference type="SAM" id="MobiDB-lite"/>
    </source>
</evidence>
<evidence type="ECO:0000256" key="4">
    <source>
        <dbReference type="ARBA" id="ARBA00021882"/>
    </source>
</evidence>
<comment type="caution">
    <text evidence="16">The sequence shown here is derived from an EMBL/GenBank/DDBJ whole genome shotgun (WGS) entry which is preliminary data.</text>
</comment>
<dbReference type="GO" id="GO:0023041">
    <property type="term" value="P:neuronal signal transduction"/>
    <property type="evidence" value="ECO:0007669"/>
    <property type="project" value="InterPro"/>
</dbReference>